<dbReference type="RefSeq" id="XP_009852333.1">
    <property type="nucleotide sequence ID" value="XM_009854031.1"/>
</dbReference>
<protein>
    <submittedName>
        <fullName evidence="2">Uncharacterized protein</fullName>
    </submittedName>
</protein>
<feature type="region of interest" description="Disordered" evidence="1">
    <location>
        <begin position="179"/>
        <end position="298"/>
    </location>
</feature>
<dbReference type="VEuPathDB" id="FungiDB:NEUTE1DRAFT_102034"/>
<dbReference type="AlphaFoldDB" id="F8MQY6"/>
<dbReference type="KEGG" id="nte:NEUTE1DRAFT102034"/>
<evidence type="ECO:0000313" key="3">
    <source>
        <dbReference type="Proteomes" id="UP000008065"/>
    </source>
</evidence>
<keyword evidence="3" id="KW-1185">Reference proteome</keyword>
<evidence type="ECO:0000256" key="1">
    <source>
        <dbReference type="SAM" id="MobiDB-lite"/>
    </source>
</evidence>
<evidence type="ECO:0000313" key="2">
    <source>
        <dbReference type="EMBL" id="EGO56766.1"/>
    </source>
</evidence>
<feature type="compositionally biased region" description="Basic and acidic residues" evidence="1">
    <location>
        <begin position="179"/>
        <end position="191"/>
    </location>
</feature>
<dbReference type="Proteomes" id="UP000008065">
    <property type="component" value="Unassembled WGS sequence"/>
</dbReference>
<feature type="compositionally biased region" description="Polar residues" evidence="1">
    <location>
        <begin position="274"/>
        <end position="289"/>
    </location>
</feature>
<proteinExistence type="predicted"/>
<reference evidence="3" key="1">
    <citation type="journal article" date="2011" name="Genetics">
        <title>Massive changes in genome architecture accompany the transition to self-fertility in the filamentous fungus Neurospora tetrasperma.</title>
        <authorList>
            <person name="Ellison C.E."/>
            <person name="Stajich J.E."/>
            <person name="Jacobson D.J."/>
            <person name="Natvig D.O."/>
            <person name="Lapidus A."/>
            <person name="Foster B."/>
            <person name="Aerts A."/>
            <person name="Riley R."/>
            <person name="Lindquist E.A."/>
            <person name="Grigoriev I.V."/>
            <person name="Taylor J.W."/>
        </authorList>
    </citation>
    <scope>NUCLEOTIDE SEQUENCE [LARGE SCALE GENOMIC DNA]</scope>
    <source>
        <strain evidence="3">FGSC 2508 / P0657</strain>
    </source>
</reference>
<name>F8MQY6_NEUT8</name>
<dbReference type="OrthoDB" id="10398801at2759"/>
<dbReference type="GeneID" id="20821844"/>
<accession>F8MQY6</accession>
<sequence>MRMSQPFAICSICSLADPLSMRSMGWPRAVHEIDETTRRSDEDVAAFDELLHVLLMRWPPRPWHSPATATGRVHLPSSPHICSGGAVANVDLGLDADAHAEVKLESGSGQSERGGNIVIVEVVEKVYLTSPPGVGVGNWGWGWVVGLFHRTIHLLNRKSTNSEAKLVQAGSQASVLLLAEEKSPTPPEPRRWNSPRQMEKSATTTTAAKSRGSTVKMANYVEPQTTTDKNESAVPSPATPSTHRSLGRPLPQPAPFGEVRYYQDEYEEEKTSELQKPNSSKSQDNTRGSAQRPRVRSPIALRVTPLPVPTTRPITRPNQKASLLYRLTSAASTAKLAASLAYARTTVPVYLTNSNFDFEKLKALRRFKAVCGPHSRCERYQLSRDLAAIRPSSSGLQGIQSHACDWSRQKRPARNPLGRPSRSLLKRTMPWISCSATI</sequence>
<dbReference type="HOGENOM" id="CLU_636305_0_0_1"/>
<gene>
    <name evidence="2" type="ORF">NEUTE1DRAFT_102034</name>
</gene>
<organism evidence="2 3">
    <name type="scientific">Neurospora tetrasperma (strain FGSC 2508 / ATCC MYA-4615 / P0657)</name>
    <dbReference type="NCBI Taxonomy" id="510951"/>
    <lineage>
        <taxon>Eukaryota</taxon>
        <taxon>Fungi</taxon>
        <taxon>Dikarya</taxon>
        <taxon>Ascomycota</taxon>
        <taxon>Pezizomycotina</taxon>
        <taxon>Sordariomycetes</taxon>
        <taxon>Sordariomycetidae</taxon>
        <taxon>Sordariales</taxon>
        <taxon>Sordariaceae</taxon>
        <taxon>Neurospora</taxon>
    </lineage>
</organism>
<dbReference type="EMBL" id="GL891305">
    <property type="protein sequence ID" value="EGO56766.1"/>
    <property type="molecule type" value="Genomic_DNA"/>
</dbReference>